<dbReference type="GO" id="GO:0004175">
    <property type="term" value="F:endopeptidase activity"/>
    <property type="evidence" value="ECO:0007669"/>
    <property type="project" value="UniProtKB-ARBA"/>
</dbReference>
<keyword evidence="4" id="KW-1185">Reference proteome</keyword>
<keyword evidence="1" id="KW-1133">Transmembrane helix</keyword>
<keyword evidence="1" id="KW-0812">Transmembrane</keyword>
<dbReference type="RefSeq" id="WP_155282910.1">
    <property type="nucleotide sequence ID" value="NZ_AP019831.1"/>
</dbReference>
<dbReference type="Proteomes" id="UP000422644">
    <property type="component" value="Chromosome"/>
</dbReference>
<dbReference type="Pfam" id="PF02517">
    <property type="entry name" value="Rce1-like"/>
    <property type="match status" value="1"/>
</dbReference>
<feature type="domain" description="CAAX prenyl protease 2/Lysostaphin resistance protein A-like" evidence="2">
    <location>
        <begin position="125"/>
        <end position="209"/>
    </location>
</feature>
<dbReference type="InterPro" id="IPR003675">
    <property type="entry name" value="Rce1/LyrA-like_dom"/>
</dbReference>
<feature type="transmembrane region" description="Helical" evidence="1">
    <location>
        <begin position="176"/>
        <end position="192"/>
    </location>
</feature>
<accession>A0A510K1M8</accession>
<keyword evidence="1" id="KW-0472">Membrane</keyword>
<evidence type="ECO:0000259" key="2">
    <source>
        <dbReference type="Pfam" id="PF02517"/>
    </source>
</evidence>
<gene>
    <name evidence="3" type="ORF">JMUB3870_1678</name>
</gene>
<organism evidence="3 4">
    <name type="scientific">Leptotrichia trevisanii</name>
    <dbReference type="NCBI Taxonomy" id="109328"/>
    <lineage>
        <taxon>Bacteria</taxon>
        <taxon>Fusobacteriati</taxon>
        <taxon>Fusobacteriota</taxon>
        <taxon>Fusobacteriia</taxon>
        <taxon>Fusobacteriales</taxon>
        <taxon>Leptotrichiaceae</taxon>
        <taxon>Leptotrichia</taxon>
    </lineage>
</organism>
<feature type="transmembrane region" description="Helical" evidence="1">
    <location>
        <begin position="87"/>
        <end position="108"/>
    </location>
</feature>
<dbReference type="PANTHER" id="PTHR43592">
    <property type="entry name" value="CAAX AMINO TERMINAL PROTEASE"/>
    <property type="match status" value="1"/>
</dbReference>
<dbReference type="PANTHER" id="PTHR43592:SF15">
    <property type="entry name" value="CAAX AMINO TERMINAL PROTEASE FAMILY PROTEIN"/>
    <property type="match status" value="1"/>
</dbReference>
<sequence length="298" mass="35460">MKRITNLEDNPRKDVFFIPLIIYMLHLVFMIFVNNKTLVIDSHIFRHIYMFRIYRWILSLPIIYYFVKTYKKYEYFKTNEKLKAKDFSIYFALAFWVGNFFSFLIVLMSSHKGRTPVVAIYEPLYIDMIMTVCVAPILEEIVFRGVIMNNLKKYGIKIAIIVNSVFFALSHYNIEMIIPAFFTGIIFSYVTYKYSIKYSILIHFFLNAITKTSQVLILLRIEILLILVGLFSAFLIIFLLVFFIIGLLERKYKEIFSIFELSVENRENMIVFFKNNVLYLLVIFAIVVSNLVFNYRIV</sequence>
<feature type="transmembrane region" description="Helical" evidence="1">
    <location>
        <begin position="128"/>
        <end position="147"/>
    </location>
</feature>
<proteinExistence type="predicted"/>
<protein>
    <recommendedName>
        <fullName evidence="2">CAAX prenyl protease 2/Lysostaphin resistance protein A-like domain-containing protein</fullName>
    </recommendedName>
</protein>
<dbReference type="GO" id="GO:0080120">
    <property type="term" value="P:CAAX-box protein maturation"/>
    <property type="evidence" value="ECO:0007669"/>
    <property type="project" value="UniProtKB-ARBA"/>
</dbReference>
<feature type="transmembrane region" description="Helical" evidence="1">
    <location>
        <begin position="277"/>
        <end position="297"/>
    </location>
</feature>
<dbReference type="AlphaFoldDB" id="A0A510K1M8"/>
<feature type="transmembrane region" description="Helical" evidence="1">
    <location>
        <begin position="223"/>
        <end position="248"/>
    </location>
</feature>
<dbReference type="OrthoDB" id="9782250at2"/>
<name>A0A510K1M8_9FUSO</name>
<evidence type="ECO:0000313" key="3">
    <source>
        <dbReference type="EMBL" id="BBM45558.1"/>
    </source>
</evidence>
<evidence type="ECO:0000313" key="4">
    <source>
        <dbReference type="Proteomes" id="UP000422644"/>
    </source>
</evidence>
<feature type="transmembrane region" description="Helical" evidence="1">
    <location>
        <begin position="48"/>
        <end position="67"/>
    </location>
</feature>
<feature type="transmembrane region" description="Helical" evidence="1">
    <location>
        <begin position="15"/>
        <end position="33"/>
    </location>
</feature>
<dbReference type="EMBL" id="AP019831">
    <property type="protein sequence ID" value="BBM45558.1"/>
    <property type="molecule type" value="Genomic_DNA"/>
</dbReference>
<reference evidence="3 4" key="1">
    <citation type="submission" date="2019-07" db="EMBL/GenBank/DDBJ databases">
        <title>Complete Genome Sequence of Leptotrichia trevisanii Strain JMUB3870.</title>
        <authorList>
            <person name="Watanabe S."/>
            <person name="Cui L."/>
        </authorList>
    </citation>
    <scope>NUCLEOTIDE SEQUENCE [LARGE SCALE GENOMIC DNA]</scope>
    <source>
        <strain evidence="3 4">JMUB3870</strain>
    </source>
</reference>
<evidence type="ECO:0000256" key="1">
    <source>
        <dbReference type="SAM" id="Phobius"/>
    </source>
</evidence>
<feature type="transmembrane region" description="Helical" evidence="1">
    <location>
        <begin position="199"/>
        <end position="217"/>
    </location>
</feature>